<dbReference type="EMBL" id="BGPR01044447">
    <property type="protein sequence ID" value="GBO21220.1"/>
    <property type="molecule type" value="Genomic_DNA"/>
</dbReference>
<comment type="caution">
    <text evidence="1">The sequence shown here is derived from an EMBL/GenBank/DDBJ whole genome shotgun (WGS) entry which is preliminary data.</text>
</comment>
<organism evidence="1 2">
    <name type="scientific">Araneus ventricosus</name>
    <name type="common">Orbweaver spider</name>
    <name type="synonym">Epeira ventricosa</name>
    <dbReference type="NCBI Taxonomy" id="182803"/>
    <lineage>
        <taxon>Eukaryota</taxon>
        <taxon>Metazoa</taxon>
        <taxon>Ecdysozoa</taxon>
        <taxon>Arthropoda</taxon>
        <taxon>Chelicerata</taxon>
        <taxon>Arachnida</taxon>
        <taxon>Araneae</taxon>
        <taxon>Araneomorphae</taxon>
        <taxon>Entelegynae</taxon>
        <taxon>Araneoidea</taxon>
        <taxon>Araneidae</taxon>
        <taxon>Araneus</taxon>
    </lineage>
</organism>
<name>A0A4Y2VC02_ARAVE</name>
<keyword evidence="2" id="KW-1185">Reference proteome</keyword>
<dbReference type="AlphaFoldDB" id="A0A4Y2VC02"/>
<proteinExistence type="predicted"/>
<dbReference type="Proteomes" id="UP000499080">
    <property type="component" value="Unassembled WGS sequence"/>
</dbReference>
<reference evidence="1 2" key="1">
    <citation type="journal article" date="2019" name="Sci. Rep.">
        <title>Orb-weaving spider Araneus ventricosus genome elucidates the spidroin gene catalogue.</title>
        <authorList>
            <person name="Kono N."/>
            <person name="Nakamura H."/>
            <person name="Ohtoshi R."/>
            <person name="Moran D.A.P."/>
            <person name="Shinohara A."/>
            <person name="Yoshida Y."/>
            <person name="Fujiwara M."/>
            <person name="Mori M."/>
            <person name="Tomita M."/>
            <person name="Arakawa K."/>
        </authorList>
    </citation>
    <scope>NUCLEOTIDE SEQUENCE [LARGE SCALE GENOMIC DNA]</scope>
</reference>
<gene>
    <name evidence="1" type="ORF">AVEN_186452_1</name>
</gene>
<accession>A0A4Y2VC02</accession>
<protein>
    <submittedName>
        <fullName evidence="1">Uncharacterized protein</fullName>
    </submittedName>
</protein>
<evidence type="ECO:0000313" key="1">
    <source>
        <dbReference type="EMBL" id="GBO21220.1"/>
    </source>
</evidence>
<evidence type="ECO:0000313" key="2">
    <source>
        <dbReference type="Proteomes" id="UP000499080"/>
    </source>
</evidence>
<sequence>MPSKNKVERICNVIFCDEFQYKPLTVEITGCSDMCPVEEDGSTQVSDEDECGDEAMKSPESKLREEAMMMQSHEENGTWELTKLPENQRILDK</sequence>